<dbReference type="Gene3D" id="1.10.287.70">
    <property type="match status" value="1"/>
</dbReference>
<dbReference type="PANTHER" id="PTHR42643:SF24">
    <property type="entry name" value="IONOTROPIC RECEPTOR 60A"/>
    <property type="match status" value="1"/>
</dbReference>
<dbReference type="Pfam" id="PF10613">
    <property type="entry name" value="Lig_chan-Glu_bd"/>
    <property type="match status" value="1"/>
</dbReference>
<organism evidence="15 16">
    <name type="scientific">Larinioides sclopetarius</name>
    <dbReference type="NCBI Taxonomy" id="280406"/>
    <lineage>
        <taxon>Eukaryota</taxon>
        <taxon>Metazoa</taxon>
        <taxon>Ecdysozoa</taxon>
        <taxon>Arthropoda</taxon>
        <taxon>Chelicerata</taxon>
        <taxon>Arachnida</taxon>
        <taxon>Araneae</taxon>
        <taxon>Araneomorphae</taxon>
        <taxon>Entelegynae</taxon>
        <taxon>Araneoidea</taxon>
        <taxon>Araneidae</taxon>
        <taxon>Larinioides</taxon>
    </lineage>
</organism>
<evidence type="ECO:0000256" key="13">
    <source>
        <dbReference type="SAM" id="Phobius"/>
    </source>
</evidence>
<evidence type="ECO:0000256" key="3">
    <source>
        <dbReference type="ARBA" id="ARBA00022448"/>
    </source>
</evidence>
<evidence type="ECO:0000256" key="5">
    <source>
        <dbReference type="ARBA" id="ARBA00022692"/>
    </source>
</evidence>
<dbReference type="Proteomes" id="UP001497382">
    <property type="component" value="Unassembled WGS sequence"/>
</dbReference>
<evidence type="ECO:0000259" key="14">
    <source>
        <dbReference type="SMART" id="SM00918"/>
    </source>
</evidence>
<feature type="transmembrane region" description="Helical" evidence="13">
    <location>
        <begin position="390"/>
        <end position="413"/>
    </location>
</feature>
<dbReference type="SUPFAM" id="SSF53850">
    <property type="entry name" value="Periplasmic binding protein-like II"/>
    <property type="match status" value="1"/>
</dbReference>
<keyword evidence="7" id="KW-0406">Ion transport</keyword>
<dbReference type="Pfam" id="PF00060">
    <property type="entry name" value="Lig_chan"/>
    <property type="match status" value="1"/>
</dbReference>
<protein>
    <recommendedName>
        <fullName evidence="14">Ionotropic glutamate receptor L-glutamate and glycine-binding domain-containing protein</fullName>
    </recommendedName>
</protein>
<dbReference type="AlphaFoldDB" id="A0AAV2AKS2"/>
<evidence type="ECO:0000256" key="11">
    <source>
        <dbReference type="ARBA" id="ARBA00023286"/>
    </source>
</evidence>
<evidence type="ECO:0000256" key="1">
    <source>
        <dbReference type="ARBA" id="ARBA00004651"/>
    </source>
</evidence>
<comment type="subcellular location">
    <subcellularLocation>
        <location evidence="1">Cell membrane</location>
        <topology evidence="1">Multi-pass membrane protein</topology>
    </subcellularLocation>
</comment>
<gene>
    <name evidence="15" type="ORF">LARSCL_LOCUS13247</name>
</gene>
<evidence type="ECO:0000256" key="6">
    <source>
        <dbReference type="ARBA" id="ARBA00022989"/>
    </source>
</evidence>
<keyword evidence="3" id="KW-0813">Transport</keyword>
<keyword evidence="4" id="KW-1003">Cell membrane</keyword>
<keyword evidence="6 13" id="KW-1133">Transmembrane helix</keyword>
<comment type="similarity">
    <text evidence="2">Belongs to the glutamate-gated ion channel (TC 1.A.10.1) family.</text>
</comment>
<evidence type="ECO:0000256" key="10">
    <source>
        <dbReference type="ARBA" id="ARBA00023180"/>
    </source>
</evidence>
<evidence type="ECO:0000313" key="16">
    <source>
        <dbReference type="Proteomes" id="UP001497382"/>
    </source>
</evidence>
<sequence length="465" mass="53024">MSQEFKIRYTKWQPFAIDIPAGNGSKLDGVLKDVLDALSYSLKYQFEIQVQKDNLYGSLQPDGNFSGMFGALQRKEIDIAGPFVASEQRTRVAEFSNCLGFSKLGIITGIMSADRNIFLYAKLFSWQVWLALLMTIIGVAFVADLIYNMTVNGWKDDQLSLLARYFWVFWSNLIGHDGGTTNHWALVNIWNLQSFRILLAAWLLGPVINSSLSYQGSITSTFAVSKMRPVIADLDELAKKTRVIPVLSKGSAVQICFMASPEYARLWTRMKNNMIVFSPKEVEETMRKIERGTHIMIIDYIYALTVVSDYVKRRGVCSVQVEELSFCQNFITLGIRKGIPLKTVKKINTRLTYIMQAKLTDRWVNRVFPNYTHCTKQPQEGVKPLSITDILGGFLIWGFGIVCSIVLLLIETFENKREKRKKRENSSSTTSIVTYEQKTQAKYRHRLMSCCSRLLLVSNIKSINH</sequence>
<name>A0AAV2AKS2_9ARAC</name>
<keyword evidence="5 13" id="KW-0812">Transmembrane</keyword>
<keyword evidence="12" id="KW-0407">Ion channel</keyword>
<proteinExistence type="inferred from homology"/>
<dbReference type="SMART" id="SM00918">
    <property type="entry name" value="Lig_chan-Glu_bd"/>
    <property type="match status" value="1"/>
</dbReference>
<dbReference type="InterPro" id="IPR001320">
    <property type="entry name" value="Iontro_rcpt_C"/>
</dbReference>
<keyword evidence="11" id="KW-1071">Ligand-gated ion channel</keyword>
<dbReference type="InterPro" id="IPR019594">
    <property type="entry name" value="Glu/Gly-bd"/>
</dbReference>
<keyword evidence="9" id="KW-0675">Receptor</keyword>
<keyword evidence="8 13" id="KW-0472">Membrane</keyword>
<dbReference type="GO" id="GO:0050906">
    <property type="term" value="P:detection of stimulus involved in sensory perception"/>
    <property type="evidence" value="ECO:0007669"/>
    <property type="project" value="UniProtKB-ARBA"/>
</dbReference>
<evidence type="ECO:0000256" key="12">
    <source>
        <dbReference type="ARBA" id="ARBA00023303"/>
    </source>
</evidence>
<dbReference type="PANTHER" id="PTHR42643">
    <property type="entry name" value="IONOTROPIC RECEPTOR 20A-RELATED"/>
    <property type="match status" value="1"/>
</dbReference>
<dbReference type="InterPro" id="IPR052192">
    <property type="entry name" value="Insect_Ionotropic_Sensory_Rcpt"/>
</dbReference>
<evidence type="ECO:0000256" key="8">
    <source>
        <dbReference type="ARBA" id="ARBA00023136"/>
    </source>
</evidence>
<keyword evidence="16" id="KW-1185">Reference proteome</keyword>
<evidence type="ECO:0000313" key="15">
    <source>
        <dbReference type="EMBL" id="CAL1284603.1"/>
    </source>
</evidence>
<reference evidence="15 16" key="1">
    <citation type="submission" date="2024-04" db="EMBL/GenBank/DDBJ databases">
        <authorList>
            <person name="Rising A."/>
            <person name="Reimegard J."/>
            <person name="Sonavane S."/>
            <person name="Akerstrom W."/>
            <person name="Nylinder S."/>
            <person name="Hedman E."/>
            <person name="Kallberg Y."/>
        </authorList>
    </citation>
    <scope>NUCLEOTIDE SEQUENCE [LARGE SCALE GENOMIC DNA]</scope>
</reference>
<accession>A0AAV2AKS2</accession>
<comment type="caution">
    <text evidence="15">The sequence shown here is derived from an EMBL/GenBank/DDBJ whole genome shotgun (WGS) entry which is preliminary data.</text>
</comment>
<dbReference type="GO" id="GO:0005886">
    <property type="term" value="C:plasma membrane"/>
    <property type="evidence" value="ECO:0007669"/>
    <property type="project" value="UniProtKB-SubCell"/>
</dbReference>
<evidence type="ECO:0000256" key="9">
    <source>
        <dbReference type="ARBA" id="ARBA00023170"/>
    </source>
</evidence>
<evidence type="ECO:0000256" key="4">
    <source>
        <dbReference type="ARBA" id="ARBA00022475"/>
    </source>
</evidence>
<dbReference type="GO" id="GO:0015276">
    <property type="term" value="F:ligand-gated monoatomic ion channel activity"/>
    <property type="evidence" value="ECO:0007669"/>
    <property type="project" value="InterPro"/>
</dbReference>
<keyword evidence="10" id="KW-0325">Glycoprotein</keyword>
<evidence type="ECO:0000256" key="7">
    <source>
        <dbReference type="ARBA" id="ARBA00023065"/>
    </source>
</evidence>
<feature type="domain" description="Ionotropic glutamate receptor L-glutamate and glycine-binding" evidence="14">
    <location>
        <begin position="14"/>
        <end position="74"/>
    </location>
</feature>
<feature type="transmembrane region" description="Helical" evidence="13">
    <location>
        <begin position="128"/>
        <end position="147"/>
    </location>
</feature>
<evidence type="ECO:0000256" key="2">
    <source>
        <dbReference type="ARBA" id="ARBA00008685"/>
    </source>
</evidence>
<dbReference type="EMBL" id="CAXIEN010000181">
    <property type="protein sequence ID" value="CAL1284603.1"/>
    <property type="molecule type" value="Genomic_DNA"/>
</dbReference>
<dbReference type="Gene3D" id="3.40.190.10">
    <property type="entry name" value="Periplasmic binding protein-like II"/>
    <property type="match status" value="1"/>
</dbReference>